<evidence type="ECO:0000256" key="1">
    <source>
        <dbReference type="ARBA" id="ARBA00012499"/>
    </source>
</evidence>
<dbReference type="EC" id="1.8.4.12" evidence="1"/>
<feature type="domain" description="MsrB" evidence="4">
    <location>
        <begin position="38"/>
        <end position="83"/>
    </location>
</feature>
<dbReference type="Gene3D" id="2.170.150.20">
    <property type="entry name" value="Peptide methionine sulfoxide reductase"/>
    <property type="match status" value="1"/>
</dbReference>
<dbReference type="GO" id="GO:0006979">
    <property type="term" value="P:response to oxidative stress"/>
    <property type="evidence" value="ECO:0007669"/>
    <property type="project" value="InterPro"/>
</dbReference>
<dbReference type="PANTHER" id="PTHR10173">
    <property type="entry name" value="METHIONINE SULFOXIDE REDUCTASE"/>
    <property type="match status" value="1"/>
</dbReference>
<feature type="non-terminal residue" evidence="5">
    <location>
        <position position="83"/>
    </location>
</feature>
<name>A0A7Y0S2V6_VIBPH</name>
<evidence type="ECO:0000259" key="4">
    <source>
        <dbReference type="PROSITE" id="PS51790"/>
    </source>
</evidence>
<dbReference type="Proteomes" id="UP000555836">
    <property type="component" value="Unassembled WGS sequence"/>
</dbReference>
<keyword evidence="2" id="KW-0560">Oxidoreductase</keyword>
<organism evidence="5 6">
    <name type="scientific">Vibrio parahaemolyticus</name>
    <dbReference type="NCBI Taxonomy" id="670"/>
    <lineage>
        <taxon>Bacteria</taxon>
        <taxon>Pseudomonadati</taxon>
        <taxon>Pseudomonadota</taxon>
        <taxon>Gammaproteobacteria</taxon>
        <taxon>Vibrionales</taxon>
        <taxon>Vibrionaceae</taxon>
        <taxon>Vibrio</taxon>
    </lineage>
</organism>
<proteinExistence type="predicted"/>
<dbReference type="GO" id="GO:0005737">
    <property type="term" value="C:cytoplasm"/>
    <property type="evidence" value="ECO:0007669"/>
    <property type="project" value="TreeGrafter"/>
</dbReference>
<reference evidence="5 6" key="1">
    <citation type="submission" date="2020-04" db="EMBL/GenBank/DDBJ databases">
        <title>Whole-genome sequencing of Vibrio spp. from China reveals different genetic environments of blaCTX-M-14 among diverse lineages.</title>
        <authorList>
            <person name="Zheng Z."/>
            <person name="Ye L."/>
            <person name="Chen S."/>
        </authorList>
    </citation>
    <scope>NUCLEOTIDE SEQUENCE [LARGE SCALE GENOMIC DNA]</scope>
    <source>
        <strain evidence="5 6">Vb0574</strain>
    </source>
</reference>
<evidence type="ECO:0000256" key="3">
    <source>
        <dbReference type="ARBA" id="ARBA00048488"/>
    </source>
</evidence>
<dbReference type="EMBL" id="JABCLD010000917">
    <property type="protein sequence ID" value="NMU25257.1"/>
    <property type="molecule type" value="Genomic_DNA"/>
</dbReference>
<gene>
    <name evidence="5" type="ORF">HKB21_06450</name>
</gene>
<comment type="catalytic activity">
    <reaction evidence="3">
        <text>L-methionyl-[protein] + [thioredoxin]-disulfide + H2O = L-methionyl-(R)-S-oxide-[protein] + [thioredoxin]-dithiol</text>
        <dbReference type="Rhea" id="RHEA:24164"/>
        <dbReference type="Rhea" id="RHEA-COMP:10698"/>
        <dbReference type="Rhea" id="RHEA-COMP:10700"/>
        <dbReference type="Rhea" id="RHEA-COMP:12313"/>
        <dbReference type="Rhea" id="RHEA-COMP:12314"/>
        <dbReference type="ChEBI" id="CHEBI:15377"/>
        <dbReference type="ChEBI" id="CHEBI:16044"/>
        <dbReference type="ChEBI" id="CHEBI:29950"/>
        <dbReference type="ChEBI" id="CHEBI:45764"/>
        <dbReference type="ChEBI" id="CHEBI:50058"/>
        <dbReference type="EC" id="1.8.4.12"/>
    </reaction>
</comment>
<protein>
    <recommendedName>
        <fullName evidence="1">peptide-methionine (R)-S-oxide reductase</fullName>
        <ecNumber evidence="1">1.8.4.12</ecNumber>
    </recommendedName>
</protein>
<dbReference type="GO" id="GO:0033743">
    <property type="term" value="F:peptide-methionine (R)-S-oxide reductase activity"/>
    <property type="evidence" value="ECO:0007669"/>
    <property type="project" value="UniProtKB-EC"/>
</dbReference>
<comment type="caution">
    <text evidence="5">The sequence shown here is derived from an EMBL/GenBank/DDBJ whole genome shotgun (WGS) entry which is preliminary data.</text>
</comment>
<dbReference type="InterPro" id="IPR028427">
    <property type="entry name" value="Met_Sox_Rdtase_MsrB"/>
</dbReference>
<dbReference type="Pfam" id="PF01641">
    <property type="entry name" value="SelR"/>
    <property type="match status" value="1"/>
</dbReference>
<accession>A0A7Y0S2V6</accession>
<dbReference type="InterPro" id="IPR011057">
    <property type="entry name" value="Mss4-like_sf"/>
</dbReference>
<dbReference type="GO" id="GO:0030091">
    <property type="term" value="P:protein repair"/>
    <property type="evidence" value="ECO:0007669"/>
    <property type="project" value="InterPro"/>
</dbReference>
<dbReference type="PROSITE" id="PS51790">
    <property type="entry name" value="MSRB"/>
    <property type="match status" value="1"/>
</dbReference>
<dbReference type="InterPro" id="IPR002579">
    <property type="entry name" value="Met_Sox_Rdtase_MsrB_dom"/>
</dbReference>
<evidence type="ECO:0000313" key="5">
    <source>
        <dbReference type="EMBL" id="NMU25257.1"/>
    </source>
</evidence>
<evidence type="ECO:0000256" key="2">
    <source>
        <dbReference type="ARBA" id="ARBA00023002"/>
    </source>
</evidence>
<dbReference type="SUPFAM" id="SSF51316">
    <property type="entry name" value="Mss4-like"/>
    <property type="match status" value="1"/>
</dbReference>
<evidence type="ECO:0000313" key="6">
    <source>
        <dbReference type="Proteomes" id="UP000555836"/>
    </source>
</evidence>
<feature type="non-terminal residue" evidence="5">
    <location>
        <position position="1"/>
    </location>
</feature>
<sequence length="83" mass="9694">YLDEVFGDARNKQPKTLRQLIDEHQQIKSAKPYRKPSDAEIKAKLSELQYYVTQEDGTERAFKNEYWDNKQAGIYVDVVTGEP</sequence>
<dbReference type="PANTHER" id="PTHR10173:SF59">
    <property type="entry name" value="PEPTIDE METHIONINE SULFOXIDE REDUCTASE MSRA_MSRB"/>
    <property type="match status" value="1"/>
</dbReference>
<dbReference type="AlphaFoldDB" id="A0A7Y0S2V6"/>